<organism evidence="3 4">
    <name type="scientific">Clostridium carboxidivorans P7</name>
    <dbReference type="NCBI Taxonomy" id="536227"/>
    <lineage>
        <taxon>Bacteria</taxon>
        <taxon>Bacillati</taxon>
        <taxon>Bacillota</taxon>
        <taxon>Clostridia</taxon>
        <taxon>Eubacteriales</taxon>
        <taxon>Clostridiaceae</taxon>
        <taxon>Clostridium</taxon>
    </lineage>
</organism>
<dbReference type="EMBL" id="ACVI01000084">
    <property type="protein sequence ID" value="EET85577.1"/>
    <property type="molecule type" value="Genomic_DNA"/>
</dbReference>
<keyword evidence="1" id="KW-0472">Membrane</keyword>
<keyword evidence="4" id="KW-1185">Reference proteome</keyword>
<evidence type="ECO:0000313" key="4">
    <source>
        <dbReference type="Proteomes" id="UP000004198"/>
    </source>
</evidence>
<evidence type="ECO:0000256" key="1">
    <source>
        <dbReference type="SAM" id="Phobius"/>
    </source>
</evidence>
<name>C6PYU6_9CLOT</name>
<dbReference type="eggNOG" id="COG4632">
    <property type="taxonomic scope" value="Bacteria"/>
</dbReference>
<dbReference type="PANTHER" id="PTHR40446">
    <property type="entry name" value="N-ACETYLGLUCOSAMINE-1-PHOSPHODIESTER ALPHA-N-ACETYLGLUCOSAMINIDASE"/>
    <property type="match status" value="1"/>
</dbReference>
<protein>
    <recommendedName>
        <fullName evidence="2">Phosphodiester glycosidase domain-containing protein</fullName>
    </recommendedName>
</protein>
<dbReference type="Pfam" id="PF09992">
    <property type="entry name" value="NAGPA"/>
    <property type="match status" value="1"/>
</dbReference>
<dbReference type="InterPro" id="IPR018711">
    <property type="entry name" value="NAGPA"/>
</dbReference>
<keyword evidence="1" id="KW-0812">Transmembrane</keyword>
<dbReference type="Proteomes" id="UP000004198">
    <property type="component" value="Unassembled WGS sequence"/>
</dbReference>
<feature type="domain" description="Phosphodiester glycosidase" evidence="2">
    <location>
        <begin position="187"/>
        <end position="368"/>
    </location>
</feature>
<comment type="caution">
    <text evidence="3">The sequence shown here is derived from an EMBL/GenBank/DDBJ whole genome shotgun (WGS) entry which is preliminary data.</text>
</comment>
<accession>C6PYU6</accession>
<keyword evidence="1" id="KW-1133">Transmembrane helix</keyword>
<dbReference type="PANTHER" id="PTHR40446:SF2">
    <property type="entry name" value="N-ACETYLGLUCOSAMINE-1-PHOSPHODIESTER ALPHA-N-ACETYLGLUCOSAMINIDASE"/>
    <property type="match status" value="1"/>
</dbReference>
<dbReference type="AlphaFoldDB" id="C6PYU6"/>
<gene>
    <name evidence="3" type="ORF">CcarbDRAFT_3963</name>
</gene>
<evidence type="ECO:0000313" key="3">
    <source>
        <dbReference type="EMBL" id="EET85577.1"/>
    </source>
</evidence>
<feature type="transmembrane region" description="Helical" evidence="1">
    <location>
        <begin position="55"/>
        <end position="76"/>
    </location>
</feature>
<reference evidence="3 4" key="1">
    <citation type="submission" date="2009-06" db="EMBL/GenBank/DDBJ databases">
        <title>The draft genome of Clostridium carboxidivorans P7.</title>
        <authorList>
            <consortium name="US DOE Joint Genome Institute (JGI-PGF)"/>
            <person name="Lucas S."/>
            <person name="Copeland A."/>
            <person name="Lapidus A."/>
            <person name="Glavina del Rio T."/>
            <person name="Tice H."/>
            <person name="Bruce D."/>
            <person name="Goodwin L."/>
            <person name="Pitluck S."/>
            <person name="Larimer F."/>
            <person name="Land M.L."/>
            <person name="Hauser L."/>
            <person name="Hemme C.L."/>
        </authorList>
    </citation>
    <scope>NUCLEOTIDE SEQUENCE [LARGE SCALE GENOMIC DNA]</scope>
    <source>
        <strain evidence="3 4">P7</strain>
    </source>
</reference>
<dbReference type="STRING" id="536227.Ccar_23875"/>
<sequence>MLKGGRNNFNLIVKCDMYLFFVVELKCLNCLEVSMQNNRRVRKKVKTKKLSLKRLICFIIYELIVVIIAAPLLIFYGPFKNVRTKFVGTAMATFTHQYFATTFLSKDKINEILNDNKSGGVSGSESENLGGVSVNYSNDSGIDRYEIDDTKFHACILEVKNPTRMKIGYTNKLKEVGQKTSEIAEENGAAAAINGGGFTDKSSNGKLWTGTGAYPQGIVISNGKVVYSDVKNNEAVNVTAFTKDGKLIVGDHTVSELLRDNVTEAISFRNSLIINGKPVALAEEGLNPRTAIGQKADGTIIMLVIDGRKGLKAGASLKEVQNILLQRGALNASSLDGGSSSTMYFNGEVINDPCDWNGERTVATAVYVK</sequence>
<proteinExistence type="predicted"/>
<evidence type="ECO:0000259" key="2">
    <source>
        <dbReference type="Pfam" id="PF09992"/>
    </source>
</evidence>